<gene>
    <name evidence="5" type="primary">DIR23_2</name>
    <name evidence="5" type="ORF">CK203_048784</name>
</gene>
<organism evidence="5 6">
    <name type="scientific">Vitis vinifera</name>
    <name type="common">Grape</name>
    <dbReference type="NCBI Taxonomy" id="29760"/>
    <lineage>
        <taxon>Eukaryota</taxon>
        <taxon>Viridiplantae</taxon>
        <taxon>Streptophyta</taxon>
        <taxon>Embryophyta</taxon>
        <taxon>Tracheophyta</taxon>
        <taxon>Spermatophyta</taxon>
        <taxon>Magnoliopsida</taxon>
        <taxon>eudicotyledons</taxon>
        <taxon>Gunneridae</taxon>
        <taxon>Pentapetalae</taxon>
        <taxon>rosids</taxon>
        <taxon>Vitales</taxon>
        <taxon>Vitaceae</taxon>
        <taxon>Viteae</taxon>
        <taxon>Vitis</taxon>
    </lineage>
</organism>
<keyword evidence="4" id="KW-0052">Apoplast</keyword>
<feature type="chain" id="PRO_5018817980" description="Dirigent protein" evidence="4">
    <location>
        <begin position="27"/>
        <end position="182"/>
    </location>
</feature>
<dbReference type="Pfam" id="PF03018">
    <property type="entry name" value="Dirigent"/>
    <property type="match status" value="1"/>
</dbReference>
<evidence type="ECO:0000256" key="3">
    <source>
        <dbReference type="ARBA" id="ARBA00022525"/>
    </source>
</evidence>
<comment type="function">
    <text evidence="4">Dirigent proteins impart stereoselectivity on the phenoxy radical-coupling reaction, yielding optically active lignans from two molecules of coniferyl alcohol in the biosynthesis of lignans, flavonolignans, and alkaloids and thus plays a central role in plant secondary metabolism.</text>
</comment>
<dbReference type="EMBL" id="QGNW01000342">
    <property type="protein sequence ID" value="RVW75709.1"/>
    <property type="molecule type" value="Genomic_DNA"/>
</dbReference>
<sequence>MASFLTYTTLFSLFSTFSITIPAAFSQQFAEEIATMRLEKVSHLHFYFHDILNGKNPTATQIAGPKKGHFGVTMMVDDALTEGPEPSSKLLGRAQGLYALSAQQEPALLMVMNFAFMEGKYNGSSISVLGRNPVMHAVREMPIVGGSGLFRYARGYALAHTVWFDGKTGDAIVEYNVSVLHF</sequence>
<reference evidence="5 6" key="1">
    <citation type="journal article" date="2018" name="PLoS Genet.">
        <title>Population sequencing reveals clonal diversity and ancestral inbreeding in the grapevine cultivar Chardonnay.</title>
        <authorList>
            <person name="Roach M.J."/>
            <person name="Johnson D.L."/>
            <person name="Bohlmann J."/>
            <person name="van Vuuren H.J."/>
            <person name="Jones S.J."/>
            <person name="Pretorius I.S."/>
            <person name="Schmidt S.A."/>
            <person name="Borneman A.R."/>
        </authorList>
    </citation>
    <scope>NUCLEOTIDE SEQUENCE [LARGE SCALE GENOMIC DNA]</scope>
    <source>
        <strain evidence="6">cv. Chardonnay</strain>
        <tissue evidence="5">Leaf</tissue>
    </source>
</reference>
<dbReference type="InterPro" id="IPR004265">
    <property type="entry name" value="Dirigent"/>
</dbReference>
<dbReference type="AlphaFoldDB" id="A0A438GU31"/>
<evidence type="ECO:0000256" key="2">
    <source>
        <dbReference type="ARBA" id="ARBA00011738"/>
    </source>
</evidence>
<evidence type="ECO:0000313" key="5">
    <source>
        <dbReference type="EMBL" id="RVW75709.1"/>
    </source>
</evidence>
<protein>
    <recommendedName>
        <fullName evidence="4">Dirigent protein</fullName>
    </recommendedName>
</protein>
<keyword evidence="3 4" id="KW-0964">Secreted</keyword>
<comment type="subcellular location">
    <subcellularLocation>
        <location evidence="4">Secreted</location>
        <location evidence="4">Extracellular space</location>
        <location evidence="4">Apoplast</location>
    </subcellularLocation>
</comment>
<accession>A0A438GU31</accession>
<proteinExistence type="inferred from homology"/>
<name>A0A438GU31_VITVI</name>
<comment type="subunit">
    <text evidence="2 4">Homodimer.</text>
</comment>
<dbReference type="Gene3D" id="2.40.480.10">
    <property type="entry name" value="Allene oxide cyclase-like"/>
    <property type="match status" value="1"/>
</dbReference>
<feature type="signal peptide" evidence="4">
    <location>
        <begin position="1"/>
        <end position="26"/>
    </location>
</feature>
<comment type="similarity">
    <text evidence="1 4">Belongs to the plant dirigent protein family.</text>
</comment>
<dbReference type="GO" id="GO:0009699">
    <property type="term" value="P:phenylpropanoid biosynthetic process"/>
    <property type="evidence" value="ECO:0007669"/>
    <property type="project" value="UniProtKB-ARBA"/>
</dbReference>
<dbReference type="GO" id="GO:0048046">
    <property type="term" value="C:apoplast"/>
    <property type="evidence" value="ECO:0007669"/>
    <property type="project" value="UniProtKB-SubCell"/>
</dbReference>
<evidence type="ECO:0000256" key="4">
    <source>
        <dbReference type="RuleBase" id="RU363099"/>
    </source>
</evidence>
<keyword evidence="4" id="KW-0732">Signal</keyword>
<dbReference type="Proteomes" id="UP000288805">
    <property type="component" value="Unassembled WGS sequence"/>
</dbReference>
<dbReference type="InterPro" id="IPR044859">
    <property type="entry name" value="Allene_oxi_cyc_Dirigent"/>
</dbReference>
<evidence type="ECO:0000313" key="6">
    <source>
        <dbReference type="Proteomes" id="UP000288805"/>
    </source>
</evidence>
<comment type="caution">
    <text evidence="5">The sequence shown here is derived from an EMBL/GenBank/DDBJ whole genome shotgun (WGS) entry which is preliminary data.</text>
</comment>
<dbReference type="PANTHER" id="PTHR21495">
    <property type="entry name" value="NUCLEOPORIN-RELATED"/>
    <property type="match status" value="1"/>
</dbReference>
<evidence type="ECO:0000256" key="1">
    <source>
        <dbReference type="ARBA" id="ARBA00010746"/>
    </source>
</evidence>